<protein>
    <submittedName>
        <fullName evidence="2">ABC transporter A family member 1</fullName>
    </submittedName>
</protein>
<keyword evidence="1" id="KW-0472">Membrane</keyword>
<dbReference type="EMBL" id="CP136890">
    <property type="protein sequence ID" value="WOK95548.1"/>
    <property type="molecule type" value="Genomic_DNA"/>
</dbReference>
<proteinExistence type="predicted"/>
<keyword evidence="1" id="KW-1133">Transmembrane helix</keyword>
<sequence>MGRSRRQLRAMLRKNWLLKIRHPFATFAEILLPTVVMLMLIGIRSRADTQIHPVQAYIRKGMFLEVGKSEISPSFDSFLKLLFMNGEHLAFAPDTNDTMKMLEVLSWKFPLLKMIGTIYKDEADLENYIRSELYGVNDQGTYQILESREQ</sequence>
<dbReference type="Proteomes" id="UP001327560">
    <property type="component" value="Chromosome 1"/>
</dbReference>
<gene>
    <name evidence="2" type="ORF">Cni_G04255</name>
</gene>
<keyword evidence="1" id="KW-0812">Transmembrane</keyword>
<keyword evidence="3" id="KW-1185">Reference proteome</keyword>
<dbReference type="AlphaFoldDB" id="A0AAQ3JUD6"/>
<evidence type="ECO:0000256" key="1">
    <source>
        <dbReference type="SAM" id="Phobius"/>
    </source>
</evidence>
<name>A0AAQ3JUD6_9LILI</name>
<evidence type="ECO:0000313" key="3">
    <source>
        <dbReference type="Proteomes" id="UP001327560"/>
    </source>
</evidence>
<accession>A0AAQ3JUD6</accession>
<feature type="transmembrane region" description="Helical" evidence="1">
    <location>
        <begin position="20"/>
        <end position="43"/>
    </location>
</feature>
<evidence type="ECO:0000313" key="2">
    <source>
        <dbReference type="EMBL" id="WOK95548.1"/>
    </source>
</evidence>
<organism evidence="2 3">
    <name type="scientific">Canna indica</name>
    <name type="common">Indian-shot</name>
    <dbReference type="NCBI Taxonomy" id="4628"/>
    <lineage>
        <taxon>Eukaryota</taxon>
        <taxon>Viridiplantae</taxon>
        <taxon>Streptophyta</taxon>
        <taxon>Embryophyta</taxon>
        <taxon>Tracheophyta</taxon>
        <taxon>Spermatophyta</taxon>
        <taxon>Magnoliopsida</taxon>
        <taxon>Liliopsida</taxon>
        <taxon>Zingiberales</taxon>
        <taxon>Cannaceae</taxon>
        <taxon>Canna</taxon>
    </lineage>
</organism>
<reference evidence="2 3" key="1">
    <citation type="submission" date="2023-10" db="EMBL/GenBank/DDBJ databases">
        <title>Chromosome-scale genome assembly provides insights into flower coloration mechanisms of Canna indica.</title>
        <authorList>
            <person name="Li C."/>
        </authorList>
    </citation>
    <scope>NUCLEOTIDE SEQUENCE [LARGE SCALE GENOMIC DNA]</scope>
    <source>
        <tissue evidence="2">Flower</tissue>
    </source>
</reference>